<dbReference type="EMBL" id="LJZO01000071">
    <property type="protein sequence ID" value="ROV88077.1"/>
    <property type="molecule type" value="Genomic_DNA"/>
</dbReference>
<dbReference type="Proteomes" id="UP000284375">
    <property type="component" value="Unassembled WGS sequence"/>
</dbReference>
<name>A0A423VB16_CYTCH</name>
<evidence type="ECO:0000256" key="1">
    <source>
        <dbReference type="SAM" id="MobiDB-lite"/>
    </source>
</evidence>
<protein>
    <submittedName>
        <fullName evidence="2">Uncharacterized protein</fullName>
    </submittedName>
</protein>
<feature type="compositionally biased region" description="Polar residues" evidence="1">
    <location>
        <begin position="123"/>
        <end position="134"/>
    </location>
</feature>
<comment type="caution">
    <text evidence="2">The sequence shown here is derived from an EMBL/GenBank/DDBJ whole genome shotgun (WGS) entry which is preliminary data.</text>
</comment>
<gene>
    <name evidence="2" type="ORF">VSDG_09355</name>
</gene>
<dbReference type="OrthoDB" id="10642285at2759"/>
<organism evidence="2 3">
    <name type="scientific">Cytospora chrysosperma</name>
    <name type="common">Cytospora canker fungus</name>
    <name type="synonym">Sphaeria chrysosperma</name>
    <dbReference type="NCBI Taxonomy" id="252740"/>
    <lineage>
        <taxon>Eukaryota</taxon>
        <taxon>Fungi</taxon>
        <taxon>Dikarya</taxon>
        <taxon>Ascomycota</taxon>
        <taxon>Pezizomycotina</taxon>
        <taxon>Sordariomycetes</taxon>
        <taxon>Sordariomycetidae</taxon>
        <taxon>Diaporthales</taxon>
        <taxon>Cytosporaceae</taxon>
        <taxon>Cytospora</taxon>
    </lineage>
</organism>
<evidence type="ECO:0000313" key="3">
    <source>
        <dbReference type="Proteomes" id="UP000284375"/>
    </source>
</evidence>
<feature type="compositionally biased region" description="Acidic residues" evidence="1">
    <location>
        <begin position="215"/>
        <end position="224"/>
    </location>
</feature>
<feature type="compositionally biased region" description="Low complexity" evidence="1">
    <location>
        <begin position="146"/>
        <end position="165"/>
    </location>
</feature>
<dbReference type="AlphaFoldDB" id="A0A423VB16"/>
<proteinExistence type="predicted"/>
<feature type="compositionally biased region" description="Acidic residues" evidence="1">
    <location>
        <begin position="177"/>
        <end position="192"/>
    </location>
</feature>
<feature type="region of interest" description="Disordered" evidence="1">
    <location>
        <begin position="109"/>
        <end position="224"/>
    </location>
</feature>
<reference evidence="2 3" key="1">
    <citation type="submission" date="2015-09" db="EMBL/GenBank/DDBJ databases">
        <title>Host preference determinants of Valsa canker pathogens revealed by comparative genomics.</title>
        <authorList>
            <person name="Yin Z."/>
            <person name="Huang L."/>
        </authorList>
    </citation>
    <scope>NUCLEOTIDE SEQUENCE [LARGE SCALE GENOMIC DNA]</scope>
    <source>
        <strain evidence="2 3">YSFL</strain>
    </source>
</reference>
<keyword evidence="3" id="KW-1185">Reference proteome</keyword>
<sequence>MVGANRKVKKVEAADYGLAKPVAYQPIQPNDPHLYSGLGKIQGNAAIVLHKVDFIAATLRHSDPITNTDWNAVAADIGGEGETAEDVKRTFKIFAIQNNFEKGDYADEPCVAGPSRAPGGGSVQNKAANTTATPSKRAGPAPKKSAAGVKKATGKIGAKAATAPKGKGKEKAVVEDTFADDAMDIDEDEDEPAQPKATAKAKGKEKAVAPPEYSDVSDEWIDGM</sequence>
<accession>A0A423VB16</accession>
<evidence type="ECO:0000313" key="2">
    <source>
        <dbReference type="EMBL" id="ROV88077.1"/>
    </source>
</evidence>